<feature type="domain" description="HicB-like antitoxin of toxin-antitoxin system" evidence="1">
    <location>
        <begin position="9"/>
        <end position="62"/>
    </location>
</feature>
<accession>A0ABW2B4Z6</accession>
<dbReference type="Gene3D" id="3.30.160.250">
    <property type="match status" value="1"/>
</dbReference>
<gene>
    <name evidence="2" type="ORF">ACFQFQ_14620</name>
</gene>
<dbReference type="InterPro" id="IPR031807">
    <property type="entry name" value="HicB-like"/>
</dbReference>
<proteinExistence type="predicted"/>
<dbReference type="Proteomes" id="UP001596353">
    <property type="component" value="Unassembled WGS sequence"/>
</dbReference>
<dbReference type="InterPro" id="IPR035069">
    <property type="entry name" value="TTHA1013/TTHA0281-like"/>
</dbReference>
<name>A0ABW2B4Z6_9RHOB</name>
<evidence type="ECO:0000259" key="1">
    <source>
        <dbReference type="Pfam" id="PF15919"/>
    </source>
</evidence>
<evidence type="ECO:0000313" key="2">
    <source>
        <dbReference type="EMBL" id="MFC6760447.1"/>
    </source>
</evidence>
<dbReference type="EMBL" id="JBHSWG010000001">
    <property type="protein sequence ID" value="MFC6760447.1"/>
    <property type="molecule type" value="Genomic_DNA"/>
</dbReference>
<comment type="caution">
    <text evidence="2">The sequence shown here is derived from an EMBL/GenBank/DDBJ whole genome shotgun (WGS) entry which is preliminary data.</text>
</comment>
<dbReference type="SUPFAM" id="SSF143100">
    <property type="entry name" value="TTHA1013/TTHA0281-like"/>
    <property type="match status" value="1"/>
</dbReference>
<reference evidence="3" key="1">
    <citation type="journal article" date="2019" name="Int. J. Syst. Evol. Microbiol.">
        <title>The Global Catalogue of Microorganisms (GCM) 10K type strain sequencing project: providing services to taxonomists for standard genome sequencing and annotation.</title>
        <authorList>
            <consortium name="The Broad Institute Genomics Platform"/>
            <consortium name="The Broad Institute Genome Sequencing Center for Infectious Disease"/>
            <person name="Wu L."/>
            <person name="Ma J."/>
        </authorList>
    </citation>
    <scope>NUCLEOTIDE SEQUENCE [LARGE SCALE GENOMIC DNA]</scope>
    <source>
        <strain evidence="3">CCUG 66188</strain>
    </source>
</reference>
<keyword evidence="3" id="KW-1185">Reference proteome</keyword>
<sequence>MLQYPFVATPDGDGFLITCPDLPEVTSDADTLDDAPARAADAIEEAIAGRMASFEDIPRPSAGADMCDPLDPYLSIKVSLFWTLHDRQETRAGLARLLGWHRNSVDRLFTPRHATKLDQFSAAFSALGARLDFEVRPG</sequence>
<organism evidence="2 3">
    <name type="scientific">Sulfitobacter porphyrae</name>
    <dbReference type="NCBI Taxonomy" id="1246864"/>
    <lineage>
        <taxon>Bacteria</taxon>
        <taxon>Pseudomonadati</taxon>
        <taxon>Pseudomonadota</taxon>
        <taxon>Alphaproteobacteria</taxon>
        <taxon>Rhodobacterales</taxon>
        <taxon>Roseobacteraceae</taxon>
        <taxon>Sulfitobacter</taxon>
    </lineage>
</organism>
<protein>
    <submittedName>
        <fullName evidence="2">Type II toxin-antitoxin system HicB family antitoxin</fullName>
    </submittedName>
</protein>
<dbReference type="Pfam" id="PF15919">
    <property type="entry name" value="HicB_lk_antitox"/>
    <property type="match status" value="1"/>
</dbReference>
<evidence type="ECO:0000313" key="3">
    <source>
        <dbReference type="Proteomes" id="UP001596353"/>
    </source>
</evidence>